<name>A0A7K0CBB2_9ACTN</name>
<dbReference type="InterPro" id="IPR029063">
    <property type="entry name" value="SAM-dependent_MTases_sf"/>
</dbReference>
<organism evidence="1 2">
    <name type="scientific">Streptomyces smaragdinus</name>
    <dbReference type="NCBI Taxonomy" id="2585196"/>
    <lineage>
        <taxon>Bacteria</taxon>
        <taxon>Bacillati</taxon>
        <taxon>Actinomycetota</taxon>
        <taxon>Actinomycetes</taxon>
        <taxon>Kitasatosporales</taxon>
        <taxon>Streptomycetaceae</taxon>
        <taxon>Streptomyces</taxon>
    </lineage>
</organism>
<dbReference type="Gene3D" id="3.40.50.150">
    <property type="entry name" value="Vaccinia Virus protein VP39"/>
    <property type="match status" value="1"/>
</dbReference>
<dbReference type="RefSeq" id="WP_323377018.1">
    <property type="nucleotide sequence ID" value="NZ_WEGJ01000002.1"/>
</dbReference>
<evidence type="ECO:0000313" key="1">
    <source>
        <dbReference type="EMBL" id="MQY10747.1"/>
    </source>
</evidence>
<dbReference type="EMBL" id="WEGJ01000002">
    <property type="protein sequence ID" value="MQY10747.1"/>
    <property type="molecule type" value="Genomic_DNA"/>
</dbReference>
<dbReference type="Proteomes" id="UP000466345">
    <property type="component" value="Unassembled WGS sequence"/>
</dbReference>
<dbReference type="AlphaFoldDB" id="A0A7K0CBB2"/>
<keyword evidence="2" id="KW-1185">Reference proteome</keyword>
<accession>A0A7K0CBB2</accession>
<comment type="caution">
    <text evidence="1">The sequence shown here is derived from an EMBL/GenBank/DDBJ whole genome shotgun (WGS) entry which is preliminary data.</text>
</comment>
<proteinExistence type="predicted"/>
<protein>
    <submittedName>
        <fullName evidence="1">Uncharacterized protein</fullName>
    </submittedName>
</protein>
<sequence length="56" mass="5687">MVRAVVDAVSSGSAGFFGGPEVLEPGMVSVSRWRPGPDAFGEAAPIPGYGVVARKP</sequence>
<evidence type="ECO:0000313" key="2">
    <source>
        <dbReference type="Proteomes" id="UP000466345"/>
    </source>
</evidence>
<reference evidence="1 2" key="1">
    <citation type="submission" date="2019-10" db="EMBL/GenBank/DDBJ databases">
        <title>Streptomyces smaragdinus sp. nov. and Streptomyces fabii sp. nov., isolated from the gut of fungus growing-termite Macrotermes natalensis.</title>
        <authorList>
            <person name="Schwitalla J."/>
            <person name="Benndorf R."/>
            <person name="Martin K."/>
            <person name="De Beer W."/>
            <person name="Kaster A.-K."/>
            <person name="Vollmers J."/>
            <person name="Poulsen M."/>
            <person name="Beemelmanns C."/>
        </authorList>
    </citation>
    <scope>NUCLEOTIDE SEQUENCE [LARGE SCALE GENOMIC DNA]</scope>
    <source>
        <strain evidence="1 2">RB5</strain>
    </source>
</reference>
<gene>
    <name evidence="1" type="ORF">SRB5_08600</name>
</gene>